<sequence length="2128" mass="246052">MNFNDALHCWASNFIDDLEYQRLFLPLIERRILPNDLVKFYLYLEKAPKPSDELLLPVKTSNQSPFEFFLQIAYSRKMPIKIFSRFINYIPKNRVSFFINRFASNLAVSDLIYVITSFPDVHSKYIFFCKLLIEEKTFMSAFIYLFENFNKLSKDVKNILNGYLRKSFSLGICRDSLSNMVHCIFENAPITNNGFSEPLNLFFSALTDDASILMQYCSLKNIDNLFDQCRVRNDLPPSFLRFLIFTSANYDFTNEQFWAFAVSAPSPMFTYINHLDDLHNESMWIQILSTTISLESIELQNNVFLAFLFCVLQRPDLISIFIQLRLHERIPHILKQHVKQIPYNHSYLAMLILFLSFTRINENTACALTKFKSTELNIGTLFEIMLQDFNHPNNNHTTNTKTSNNSSSFSSDEDLTLNNLIDSLLWLFLPCPSFPIEGLIKIENEQVLSLFPYPSFTFITEIAPKILRPLILLNKESIISKILDTCQEKNRILFKEIASADLLQIFVEKSQSNPLYYKLLTTALSISCDFPIFSQVFQLICPDHEKTIDFLTILAENTPLVDDFLHINKNFYVETNVLNGTICMWIRNHSSNGIILNINTASTKIEIWHEFDDFYLSVNDKVVNRILNTASIENWRFLSLSLTNKTATFSINLESFSFPVNFNCKTSMTIGSSFGIFDLQSLKIQRPLLNQNQINQLFALGPNYKEFIISDFISFKDQQPFFASYLTFTSKLYINWADEFNKDNSSKASLSNTEISISPPYETKSSSRKSSSNLLLIDDTLKLFHQRITSTTFINSFDAQGGLSFLIYIWAEVILKHQQLIPKMFNLIDILLNRFPLVHHYFLRNSIYCLIGQLMRQVSYDALHLAINLKTRRITNSNIIRYWVLGPVLDKFEFSDSIKTLIDFANIKQNQQILKKSKAFVIIIQHISQNSEHSPEFLRLLCNLALTMTSTDNYIENATFLFDTLMIQHLRFSKQCNESVMPAINLVKLLKSMLETFPGLNKKLNLDLMMPAVVNASNYQEDLIDLLINFLDENSYYIFSIFLISLPLSHSVAERLYNNAVKKINSIVNIPSGVIPLHFVTFPLVYLSKHHEVSEYLYSLCAATSLLLEHYTSFPLYLYDQILQMIYSIESSNLMDDHTSRALDIHQVSAFSITTTPFTPFLTTFLAHAMLLKEFSQVKKFFISIFAIPMIAVYRKAAISLFLFGKMFEKLSTQINYPLKELESFLKFSLSYGSFVFKKIQMIPGDKTDSLSSIICYYLNKLLIYVDMCDSADLMNSAVDTLVDFSSLNSISAMIVDDIKKLPKFSKHRKFEKTIDRLQNPTSYTPMKIQTQKFEKTLEILTQKFNEQDKTNKTGMLTVWCNAVHYQTTSAGEIVVVDENGEKIIETWHRIFDTLLFPSSRIYENCPKKYKISDSTTRFERRRILMPINPSSDPLYTSFYDIKYDSELPKIRLTLKEVLENTSLTLWHSNNVKFSGDAVRLTGISLCRGILVVLTNQLKFYQKGYEDVLTFNFDNIRNIRQIDYMHQPRGILVENRNDNVYLFAFEAQSIRDVFVEVCESIKKFIVQKDIDVKDIDTLQTQWCEGLISNFDYLLKLNFISGRTWADFTQFPMFPWTLLDFSSKKINLSDPNVYRKLDYPLFAQSAAQQDACKRYYDSTSEITNNAHHYPNYISNVGSTLYFLVRLEPFTDAEFDFQGGRLDAADRTFQSFKISLDLMTTPGSKSALELVPECYFIPEMLENKNGLVFNSSAINQRDISDVTLPPWCRSPIEFVEIMRDALESDIVSSSLNEWIDLIWGFRRQGKPGFEKFNILQDIVFDFNPEEYMHDYLLMKAMSDQIHNCGQAPLQLFTNPHPKRKVFCSMKELSLHYLCEKSPEDDMRKPSNNQFVFINNDSICLARNSMTLFSFRFASEIKPKTIDVYGSKFVTGHRLPLINHWTMTSKGLKYLATLRGRLTEIKCVLIDPTMAIILAGHCDGYISIFSTNPHQFIREIHGNSDAPIEMLRVIPSKSSILTFQKENSEMTVITLWTINGAMLAVMKIPDNVIDCKVSNFPEGTRRNIIVLLTDKDELIILRSESLEEKGRITLESKNHTSLHFYKPHDKCLLFVTKKDKSHSVFAVNANDDQIM</sequence>
<dbReference type="RefSeq" id="XP_068348130.1">
    <property type="nucleotide sequence ID" value="XM_068495601.1"/>
</dbReference>
<evidence type="ECO:0000259" key="2">
    <source>
        <dbReference type="PROSITE" id="PS50197"/>
    </source>
</evidence>
<keyword evidence="1" id="KW-1133">Transmembrane helix</keyword>
<feature type="transmembrane region" description="Helical" evidence="1">
    <location>
        <begin position="1065"/>
        <end position="1085"/>
    </location>
</feature>
<feature type="transmembrane region" description="Helical" evidence="1">
    <location>
        <begin position="1036"/>
        <end position="1053"/>
    </location>
</feature>
<dbReference type="SUPFAM" id="SSF81837">
    <property type="entry name" value="BEACH domain"/>
    <property type="match status" value="1"/>
</dbReference>
<dbReference type="OrthoDB" id="241321at2759"/>
<evidence type="ECO:0000256" key="1">
    <source>
        <dbReference type="SAM" id="Phobius"/>
    </source>
</evidence>
<keyword evidence="1" id="KW-0472">Membrane</keyword>
<dbReference type="InterPro" id="IPR050865">
    <property type="entry name" value="BEACH_Domain"/>
</dbReference>
<dbReference type="InterPro" id="IPR000409">
    <property type="entry name" value="BEACH_dom"/>
</dbReference>
<dbReference type="VEuPathDB" id="TrichDB:TRFO_10681"/>
<dbReference type="PROSITE" id="PS50197">
    <property type="entry name" value="BEACH"/>
    <property type="match status" value="1"/>
</dbReference>
<dbReference type="Gene3D" id="2.130.10.10">
    <property type="entry name" value="YVTN repeat-like/Quinoprotein amine dehydrogenase"/>
    <property type="match status" value="1"/>
</dbReference>
<evidence type="ECO:0000313" key="4">
    <source>
        <dbReference type="Proteomes" id="UP000179807"/>
    </source>
</evidence>
<protein>
    <submittedName>
        <fullName evidence="3">Beige/BEACH domain containing protein</fullName>
    </submittedName>
</protein>
<gene>
    <name evidence="3" type="ORF">TRFO_10681</name>
</gene>
<dbReference type="GeneID" id="94830305"/>
<dbReference type="Proteomes" id="UP000179807">
    <property type="component" value="Unassembled WGS sequence"/>
</dbReference>
<dbReference type="PANTHER" id="PTHR13743">
    <property type="entry name" value="BEIGE/BEACH-RELATED"/>
    <property type="match status" value="1"/>
</dbReference>
<dbReference type="InterPro" id="IPR015943">
    <property type="entry name" value="WD40/YVTN_repeat-like_dom_sf"/>
</dbReference>
<dbReference type="SMART" id="SM01026">
    <property type="entry name" value="Beach"/>
    <property type="match status" value="1"/>
</dbReference>
<dbReference type="CDD" id="cd06071">
    <property type="entry name" value="Beach"/>
    <property type="match status" value="1"/>
</dbReference>
<comment type="caution">
    <text evidence="3">The sequence shown here is derived from an EMBL/GenBank/DDBJ whole genome shotgun (WGS) entry which is preliminary data.</text>
</comment>
<feature type="transmembrane region" description="Helical" evidence="1">
    <location>
        <begin position="1181"/>
        <end position="1204"/>
    </location>
</feature>
<keyword evidence="1" id="KW-0812">Transmembrane</keyword>
<keyword evidence="4" id="KW-1185">Reference proteome</keyword>
<proteinExistence type="predicted"/>
<dbReference type="EMBL" id="MLAK01001271">
    <property type="protein sequence ID" value="OHS94993.1"/>
    <property type="molecule type" value="Genomic_DNA"/>
</dbReference>
<dbReference type="InterPro" id="IPR036322">
    <property type="entry name" value="WD40_repeat_dom_sf"/>
</dbReference>
<dbReference type="Pfam" id="PF02138">
    <property type="entry name" value="Beach"/>
    <property type="match status" value="1"/>
</dbReference>
<dbReference type="SUPFAM" id="SSF50978">
    <property type="entry name" value="WD40 repeat-like"/>
    <property type="match status" value="1"/>
</dbReference>
<reference evidence="3" key="1">
    <citation type="submission" date="2016-10" db="EMBL/GenBank/DDBJ databases">
        <authorList>
            <person name="Benchimol M."/>
            <person name="Almeida L.G."/>
            <person name="Vasconcelos A.T."/>
            <person name="Perreira-Neves A."/>
            <person name="Rosa I.A."/>
            <person name="Tasca T."/>
            <person name="Bogo M.R."/>
            <person name="de Souza W."/>
        </authorList>
    </citation>
    <scope>NUCLEOTIDE SEQUENCE [LARGE SCALE GENOMIC DNA]</scope>
    <source>
        <strain evidence="3">K</strain>
    </source>
</reference>
<dbReference type="InterPro" id="IPR036372">
    <property type="entry name" value="BEACH_dom_sf"/>
</dbReference>
<feature type="domain" description="BEACH" evidence="2">
    <location>
        <begin position="1567"/>
        <end position="1857"/>
    </location>
</feature>
<evidence type="ECO:0000313" key="3">
    <source>
        <dbReference type="EMBL" id="OHS94993.1"/>
    </source>
</evidence>
<dbReference type="PANTHER" id="PTHR13743:SF112">
    <property type="entry name" value="BEACH DOMAIN-CONTAINING PROTEIN"/>
    <property type="match status" value="1"/>
</dbReference>
<dbReference type="Gene3D" id="1.10.1540.10">
    <property type="entry name" value="BEACH domain"/>
    <property type="match status" value="1"/>
</dbReference>
<accession>A0A1J4J8H2</accession>
<name>A0A1J4J8H2_9EUKA</name>
<organism evidence="3 4">
    <name type="scientific">Tritrichomonas foetus</name>
    <dbReference type="NCBI Taxonomy" id="1144522"/>
    <lineage>
        <taxon>Eukaryota</taxon>
        <taxon>Metamonada</taxon>
        <taxon>Parabasalia</taxon>
        <taxon>Tritrichomonadida</taxon>
        <taxon>Tritrichomonadidae</taxon>
        <taxon>Tritrichomonas</taxon>
    </lineage>
</organism>